<dbReference type="GO" id="GO:0005829">
    <property type="term" value="C:cytosol"/>
    <property type="evidence" value="ECO:0007669"/>
    <property type="project" value="TreeGrafter"/>
</dbReference>
<organism evidence="2">
    <name type="scientific">Candidatus Moduliflexus flocculans</name>
    <dbReference type="NCBI Taxonomy" id="1499966"/>
    <lineage>
        <taxon>Bacteria</taxon>
        <taxon>Candidatus Moduliflexota</taxon>
        <taxon>Candidatus Moduliflexia</taxon>
        <taxon>Candidatus Moduliflexales</taxon>
        <taxon>Candidatus Moduliflexaceae</taxon>
    </lineage>
</organism>
<dbReference type="SMART" id="SM00260">
    <property type="entry name" value="CheW"/>
    <property type="match status" value="1"/>
</dbReference>
<dbReference type="PROSITE" id="PS50851">
    <property type="entry name" value="CHEW"/>
    <property type="match status" value="1"/>
</dbReference>
<dbReference type="GO" id="GO:0006935">
    <property type="term" value="P:chemotaxis"/>
    <property type="evidence" value="ECO:0007669"/>
    <property type="project" value="InterPro"/>
</dbReference>
<gene>
    <name evidence="2" type="ORF">U14_01891</name>
</gene>
<feature type="domain" description="CheW-like" evidence="1">
    <location>
        <begin position="5"/>
        <end position="159"/>
    </location>
</feature>
<evidence type="ECO:0000313" key="3">
    <source>
        <dbReference type="Proteomes" id="UP000030700"/>
    </source>
</evidence>
<accession>A0A0S6VTB3</accession>
<dbReference type="AlphaFoldDB" id="A0A0S6VTB3"/>
<dbReference type="InterPro" id="IPR039315">
    <property type="entry name" value="CheW"/>
</dbReference>
<proteinExistence type="predicted"/>
<dbReference type="GO" id="GO:0007165">
    <property type="term" value="P:signal transduction"/>
    <property type="evidence" value="ECO:0007669"/>
    <property type="project" value="InterPro"/>
</dbReference>
<dbReference type="STRING" id="1499966.U14_01891"/>
<reference evidence="2" key="1">
    <citation type="journal article" date="2015" name="PeerJ">
        <title>First genomic representation of candidate bacterial phylum KSB3 points to enhanced environmental sensing as a trigger of wastewater bulking.</title>
        <authorList>
            <person name="Sekiguchi Y."/>
            <person name="Ohashi A."/>
            <person name="Parks D.H."/>
            <person name="Yamauchi T."/>
            <person name="Tyson G.W."/>
            <person name="Hugenholtz P."/>
        </authorList>
    </citation>
    <scope>NUCLEOTIDE SEQUENCE [LARGE SCALE GENOMIC DNA]</scope>
</reference>
<protein>
    <submittedName>
        <fullName evidence="2">CheW protein</fullName>
    </submittedName>
</protein>
<dbReference type="PANTHER" id="PTHR22617:SF23">
    <property type="entry name" value="CHEMOTAXIS PROTEIN CHEW"/>
    <property type="match status" value="1"/>
</dbReference>
<evidence type="ECO:0000313" key="2">
    <source>
        <dbReference type="EMBL" id="GAK50658.1"/>
    </source>
</evidence>
<dbReference type="Gene3D" id="2.30.30.40">
    <property type="entry name" value="SH3 Domains"/>
    <property type="match status" value="1"/>
</dbReference>
<keyword evidence="3" id="KW-1185">Reference proteome</keyword>
<dbReference type="EMBL" id="DF820456">
    <property type="protein sequence ID" value="GAK50658.1"/>
    <property type="molecule type" value="Genomic_DNA"/>
</dbReference>
<dbReference type="Pfam" id="PF01584">
    <property type="entry name" value="CheW"/>
    <property type="match status" value="1"/>
</dbReference>
<sequence>MEESGVQLLCFELCGEKFAFNLDYLVEIVRIQAGEITPWYSPVPIIRGKWNYRGQTLCVIDMREFFGLETPAVTRMQEAGTYDLEQERGTKSILVVMIQNRLFGMLTDRVLQMQPLIQYYEYPALISTLPRRYFAGISMREAELVLLLAIEDFVRDYEWETLSQELTASVESSLASVA</sequence>
<dbReference type="PANTHER" id="PTHR22617">
    <property type="entry name" value="CHEMOTAXIS SENSOR HISTIDINE KINASE-RELATED"/>
    <property type="match status" value="1"/>
</dbReference>
<name>A0A0S6VTB3_9BACT</name>
<dbReference type="Gene3D" id="2.40.50.180">
    <property type="entry name" value="CheA-289, Domain 4"/>
    <property type="match status" value="1"/>
</dbReference>
<dbReference type="InterPro" id="IPR036061">
    <property type="entry name" value="CheW-like_dom_sf"/>
</dbReference>
<dbReference type="SUPFAM" id="SSF50341">
    <property type="entry name" value="CheW-like"/>
    <property type="match status" value="1"/>
</dbReference>
<dbReference type="HOGENOM" id="CLU_1507760_0_0_0"/>
<evidence type="ECO:0000259" key="1">
    <source>
        <dbReference type="PROSITE" id="PS50851"/>
    </source>
</evidence>
<dbReference type="Proteomes" id="UP000030700">
    <property type="component" value="Unassembled WGS sequence"/>
</dbReference>
<dbReference type="InterPro" id="IPR002545">
    <property type="entry name" value="CheW-lke_dom"/>
</dbReference>